<dbReference type="GO" id="GO:0005886">
    <property type="term" value="C:plasma membrane"/>
    <property type="evidence" value="ECO:0007669"/>
    <property type="project" value="TreeGrafter"/>
</dbReference>
<sequence length="216" mass="23286">MLYRLAKTVSSPFLHLLWPTTATGVEHVPAAGPAILASNHLSVLDSTFLPLVVPRQVRFVAKQEYFTGNPVTAAWMRATGQIAIDRQSPTAAQDMLDAAARVLKDGGLFGIYPEGTRSPDGRLYRGKVGVAWLALATGAPVLPVAMSGTDRVLPIGASVPRLGRVGVRIGEPMTFTGSESSARDRRRVTDEIMAEIQRLSGQEYVTAYAPRRTQDS</sequence>
<evidence type="ECO:0000259" key="3">
    <source>
        <dbReference type="SMART" id="SM00563"/>
    </source>
</evidence>
<feature type="domain" description="Phospholipid/glycerol acyltransferase" evidence="3">
    <location>
        <begin position="34"/>
        <end position="149"/>
    </location>
</feature>
<keyword evidence="2 4" id="KW-0012">Acyltransferase</keyword>
<organism evidence="4 5">
    <name type="scientific">Planomonospora sphaerica</name>
    <dbReference type="NCBI Taxonomy" id="161355"/>
    <lineage>
        <taxon>Bacteria</taxon>
        <taxon>Bacillati</taxon>
        <taxon>Actinomycetota</taxon>
        <taxon>Actinomycetes</taxon>
        <taxon>Streptosporangiales</taxon>
        <taxon>Streptosporangiaceae</taxon>
        <taxon>Planomonospora</taxon>
    </lineage>
</organism>
<dbReference type="GO" id="GO:0003841">
    <property type="term" value="F:1-acylglycerol-3-phosphate O-acyltransferase activity"/>
    <property type="evidence" value="ECO:0007669"/>
    <property type="project" value="TreeGrafter"/>
</dbReference>
<dbReference type="Pfam" id="PF01553">
    <property type="entry name" value="Acyltransferase"/>
    <property type="match status" value="1"/>
</dbReference>
<dbReference type="EMBL" id="BDCX01000013">
    <property type="protein sequence ID" value="GAT69358.1"/>
    <property type="molecule type" value="Genomic_DNA"/>
</dbReference>
<dbReference type="OrthoDB" id="9806008at2"/>
<dbReference type="RefSeq" id="WP_068900723.1">
    <property type="nucleotide sequence ID" value="NZ_BDCX01000013.1"/>
</dbReference>
<accession>A0A171DKK1</accession>
<dbReference type="InterPro" id="IPR002123">
    <property type="entry name" value="Plipid/glycerol_acylTrfase"/>
</dbReference>
<dbReference type="STRING" id="161355.PS9374_05033"/>
<protein>
    <submittedName>
        <fullName evidence="4">Glycerol acyltransferase</fullName>
    </submittedName>
</protein>
<dbReference type="SMART" id="SM00563">
    <property type="entry name" value="PlsC"/>
    <property type="match status" value="1"/>
</dbReference>
<reference evidence="5" key="2">
    <citation type="submission" date="2016-04" db="EMBL/GenBank/DDBJ databases">
        <title>Planomonospora sphaerica JCM9374 whole genome shotgun sequence.</title>
        <authorList>
            <person name="Suzuki T."/>
            <person name="Dohra H."/>
            <person name="Kodani S."/>
        </authorList>
    </citation>
    <scope>NUCLEOTIDE SEQUENCE [LARGE SCALE GENOMIC DNA]</scope>
    <source>
        <strain evidence="5">JCM 9374</strain>
    </source>
</reference>
<dbReference type="PANTHER" id="PTHR10434:SF11">
    <property type="entry name" value="1-ACYL-SN-GLYCEROL-3-PHOSPHATE ACYLTRANSFERASE"/>
    <property type="match status" value="1"/>
</dbReference>
<comment type="caution">
    <text evidence="4">The sequence shown here is derived from an EMBL/GenBank/DDBJ whole genome shotgun (WGS) entry which is preliminary data.</text>
</comment>
<evidence type="ECO:0000313" key="5">
    <source>
        <dbReference type="Proteomes" id="UP000077701"/>
    </source>
</evidence>
<dbReference type="PANTHER" id="PTHR10434">
    <property type="entry name" value="1-ACYL-SN-GLYCEROL-3-PHOSPHATE ACYLTRANSFERASE"/>
    <property type="match status" value="1"/>
</dbReference>
<proteinExistence type="predicted"/>
<evidence type="ECO:0000256" key="1">
    <source>
        <dbReference type="ARBA" id="ARBA00022679"/>
    </source>
</evidence>
<reference evidence="4 5" key="1">
    <citation type="journal article" date="2016" name="Genome Announc.">
        <title>Draft Genome Sequence of Planomonospora sphaerica JCM9374, a Rare Actinomycete.</title>
        <authorList>
            <person name="Dohra H."/>
            <person name="Suzuki T."/>
            <person name="Inoue Y."/>
            <person name="Kodani S."/>
        </authorList>
    </citation>
    <scope>NUCLEOTIDE SEQUENCE [LARGE SCALE GENOMIC DNA]</scope>
    <source>
        <strain evidence="4 5">JCM 9374</strain>
    </source>
</reference>
<name>A0A171DKK1_9ACTN</name>
<dbReference type="AlphaFoldDB" id="A0A171DKK1"/>
<keyword evidence="1 4" id="KW-0808">Transferase</keyword>
<gene>
    <name evidence="4" type="ORF">PS9374_05033</name>
</gene>
<dbReference type="Proteomes" id="UP000077701">
    <property type="component" value="Unassembled WGS sequence"/>
</dbReference>
<dbReference type="GO" id="GO:0006654">
    <property type="term" value="P:phosphatidic acid biosynthetic process"/>
    <property type="evidence" value="ECO:0007669"/>
    <property type="project" value="TreeGrafter"/>
</dbReference>
<dbReference type="SUPFAM" id="SSF69593">
    <property type="entry name" value="Glycerol-3-phosphate (1)-acyltransferase"/>
    <property type="match status" value="1"/>
</dbReference>
<evidence type="ECO:0000313" key="4">
    <source>
        <dbReference type="EMBL" id="GAT69358.1"/>
    </source>
</evidence>
<keyword evidence="5" id="KW-1185">Reference proteome</keyword>
<evidence type="ECO:0000256" key="2">
    <source>
        <dbReference type="ARBA" id="ARBA00023315"/>
    </source>
</evidence>
<dbReference type="CDD" id="cd07989">
    <property type="entry name" value="LPLAT_AGPAT-like"/>
    <property type="match status" value="1"/>
</dbReference>